<dbReference type="PANTHER" id="PTHR47163:SF2">
    <property type="entry name" value="SI:DKEY-17M8.2"/>
    <property type="match status" value="1"/>
</dbReference>
<dbReference type="AlphaFoldDB" id="A0A2M6ITX7"/>
<evidence type="ECO:0000313" key="3">
    <source>
        <dbReference type="Proteomes" id="UP000231056"/>
    </source>
</evidence>
<sequence length="224" mass="26539">MKNKYIKRTHVSERKFKEIIKHFSADVPSLTTSELINLNKNTIHQIYNKLRERLAELSLEENEPFHGEIEVDESYFGAKRIRGKRGRGARGKIPVVGVLKRGGKVYTKVVENCSRQQIMPILKGKILEESTVYTDGWKSYHGLIYQGFQHYRIYHSKNEFARGKNHINGIKSFWGFTKTRMQKLRGIRKEKFMIHLKKSEWRWNHRNENIYKILLKILAKKPLN</sequence>
<organism evidence="2 3">
    <name type="scientific">Candidatus Roizmanbacteria bacterium CG11_big_fil_rev_8_21_14_0_20_36_8</name>
    <dbReference type="NCBI Taxonomy" id="1974856"/>
    <lineage>
        <taxon>Bacteria</taxon>
        <taxon>Candidatus Roizmaniibacteriota</taxon>
    </lineage>
</organism>
<evidence type="ECO:0000313" key="2">
    <source>
        <dbReference type="EMBL" id="PIQ73378.1"/>
    </source>
</evidence>
<reference evidence="2 3" key="1">
    <citation type="submission" date="2017-09" db="EMBL/GenBank/DDBJ databases">
        <title>Depth-based differentiation of microbial function through sediment-hosted aquifers and enrichment of novel symbionts in the deep terrestrial subsurface.</title>
        <authorList>
            <person name="Probst A.J."/>
            <person name="Ladd B."/>
            <person name="Jarett J.K."/>
            <person name="Geller-Mcgrath D.E."/>
            <person name="Sieber C.M."/>
            <person name="Emerson J.B."/>
            <person name="Anantharaman K."/>
            <person name="Thomas B.C."/>
            <person name="Malmstrom R."/>
            <person name="Stieglmeier M."/>
            <person name="Klingl A."/>
            <person name="Woyke T."/>
            <person name="Ryan C.M."/>
            <person name="Banfield J.F."/>
        </authorList>
    </citation>
    <scope>NUCLEOTIDE SEQUENCE [LARGE SCALE GENOMIC DNA]</scope>
    <source>
        <strain evidence="2">CG11_big_fil_rev_8_21_14_0_20_36_8</strain>
    </source>
</reference>
<dbReference type="NCBIfam" id="NF033547">
    <property type="entry name" value="transpos_IS1595"/>
    <property type="match status" value="1"/>
</dbReference>
<name>A0A2M6ITX7_9BACT</name>
<dbReference type="SMART" id="SM01126">
    <property type="entry name" value="DDE_Tnp_IS1595"/>
    <property type="match status" value="1"/>
</dbReference>
<evidence type="ECO:0000259" key="1">
    <source>
        <dbReference type="SMART" id="SM01126"/>
    </source>
</evidence>
<dbReference type="InterPro" id="IPR024445">
    <property type="entry name" value="Tnp_ISXO2-like"/>
</dbReference>
<dbReference type="InterPro" id="IPR053164">
    <property type="entry name" value="IS1016-like_transposase"/>
</dbReference>
<protein>
    <submittedName>
        <fullName evidence="2">IS1595 family transposase</fullName>
    </submittedName>
</protein>
<gene>
    <name evidence="2" type="ORF">COV58_02850</name>
</gene>
<dbReference type="PANTHER" id="PTHR47163">
    <property type="entry name" value="DDE_TNP_IS1595 DOMAIN-CONTAINING PROTEIN"/>
    <property type="match status" value="1"/>
</dbReference>
<proteinExistence type="predicted"/>
<accession>A0A2M6ITX7</accession>
<dbReference type="Proteomes" id="UP000231056">
    <property type="component" value="Unassembled WGS sequence"/>
</dbReference>
<feature type="domain" description="ISXO2-like transposase" evidence="1">
    <location>
        <begin position="64"/>
        <end position="204"/>
    </location>
</feature>
<comment type="caution">
    <text evidence="2">The sequence shown here is derived from an EMBL/GenBank/DDBJ whole genome shotgun (WGS) entry which is preliminary data.</text>
</comment>
<dbReference type="EMBL" id="PCVM01000065">
    <property type="protein sequence ID" value="PIQ73378.1"/>
    <property type="molecule type" value="Genomic_DNA"/>
</dbReference>
<dbReference type="Pfam" id="PF12762">
    <property type="entry name" value="DDE_Tnp_IS1595"/>
    <property type="match status" value="1"/>
</dbReference>